<evidence type="ECO:0000256" key="9">
    <source>
        <dbReference type="SAM" id="MobiDB-lite"/>
    </source>
</evidence>
<accession>A0A3N0XT53</accession>
<evidence type="ECO:0000256" key="2">
    <source>
        <dbReference type="ARBA" id="ARBA00022771"/>
    </source>
</evidence>
<evidence type="ECO:0000256" key="7">
    <source>
        <dbReference type="ARBA" id="ARBA00023170"/>
    </source>
</evidence>
<keyword evidence="4" id="KW-0805">Transcription regulation</keyword>
<dbReference type="GO" id="GO:0008270">
    <property type="term" value="F:zinc ion binding"/>
    <property type="evidence" value="ECO:0007669"/>
    <property type="project" value="UniProtKB-KW"/>
</dbReference>
<evidence type="ECO:0000256" key="5">
    <source>
        <dbReference type="ARBA" id="ARBA00023125"/>
    </source>
</evidence>
<evidence type="ECO:0000256" key="8">
    <source>
        <dbReference type="ARBA" id="ARBA00023242"/>
    </source>
</evidence>
<keyword evidence="5" id="KW-0238">DNA-binding</keyword>
<keyword evidence="8" id="KW-0539">Nucleus</keyword>
<keyword evidence="3" id="KW-0862">Zinc</keyword>
<protein>
    <submittedName>
        <fullName evidence="11">Retinoic acid receptor beta</fullName>
    </submittedName>
</protein>
<evidence type="ECO:0000313" key="11">
    <source>
        <dbReference type="EMBL" id="ROJ30511.1"/>
    </source>
</evidence>
<evidence type="ECO:0000256" key="4">
    <source>
        <dbReference type="ARBA" id="ARBA00023015"/>
    </source>
</evidence>
<feature type="compositionally biased region" description="Pro residues" evidence="9">
    <location>
        <begin position="134"/>
        <end position="146"/>
    </location>
</feature>
<evidence type="ECO:0000256" key="6">
    <source>
        <dbReference type="ARBA" id="ARBA00023163"/>
    </source>
</evidence>
<dbReference type="GO" id="GO:0005634">
    <property type="term" value="C:nucleus"/>
    <property type="evidence" value="ECO:0007669"/>
    <property type="project" value="TreeGrafter"/>
</dbReference>
<feature type="domain" description="Nuclear receptor" evidence="10">
    <location>
        <begin position="1"/>
        <end position="41"/>
    </location>
</feature>
<dbReference type="Proteomes" id="UP000281406">
    <property type="component" value="Unassembled WGS sequence"/>
</dbReference>
<dbReference type="PANTHER" id="PTHR24085">
    <property type="entry name" value="NUCLEAR HORMONE RECEPTOR"/>
    <property type="match status" value="1"/>
</dbReference>
<comment type="caution">
    <text evidence="11">The sequence shown here is derived from an EMBL/GenBank/DDBJ whole genome shotgun (WGS) entry which is preliminary data.</text>
</comment>
<dbReference type="OrthoDB" id="5984981at2759"/>
<dbReference type="InterPro" id="IPR001628">
    <property type="entry name" value="Znf_hrmn_rcpt"/>
</dbReference>
<evidence type="ECO:0000313" key="12">
    <source>
        <dbReference type="Proteomes" id="UP000281406"/>
    </source>
</evidence>
<reference evidence="11 12" key="1">
    <citation type="submission" date="2018-10" db="EMBL/GenBank/DDBJ databases">
        <title>Genome assembly for a Yunnan-Guizhou Plateau 3E fish, Anabarilius grahami (Regan), and its evolutionary and genetic applications.</title>
        <authorList>
            <person name="Jiang W."/>
        </authorList>
    </citation>
    <scope>NUCLEOTIDE SEQUENCE [LARGE SCALE GENOMIC DNA]</scope>
    <source>
        <strain evidence="11">AG-KIZ</strain>
        <tissue evidence="11">Muscle</tissue>
    </source>
</reference>
<evidence type="ECO:0000259" key="10">
    <source>
        <dbReference type="PROSITE" id="PS51030"/>
    </source>
</evidence>
<dbReference type="AlphaFoldDB" id="A0A3N0XT53"/>
<dbReference type="InterPro" id="IPR013088">
    <property type="entry name" value="Znf_NHR/GATA"/>
</dbReference>
<gene>
    <name evidence="11" type="ORF">DPX16_23592</name>
</gene>
<dbReference type="PANTHER" id="PTHR24085:SF5">
    <property type="entry name" value="RETINOIC ACID RECEPTOR BETA"/>
    <property type="match status" value="1"/>
</dbReference>
<keyword evidence="6" id="KW-0804">Transcription</keyword>
<dbReference type="Pfam" id="PF00105">
    <property type="entry name" value="zf-C4"/>
    <property type="match status" value="1"/>
</dbReference>
<dbReference type="SUPFAM" id="SSF57716">
    <property type="entry name" value="Glucocorticoid receptor-like (DNA-binding domain)"/>
    <property type="match status" value="1"/>
</dbReference>
<dbReference type="GO" id="GO:0071376">
    <property type="term" value="P:cellular response to corticotropin-releasing hormone stimulus"/>
    <property type="evidence" value="ECO:0007669"/>
    <property type="project" value="TreeGrafter"/>
</dbReference>
<dbReference type="Gene3D" id="3.30.50.10">
    <property type="entry name" value="Erythroid Transcription Factor GATA-1, subunit A"/>
    <property type="match status" value="1"/>
</dbReference>
<proteinExistence type="predicted"/>
<organism evidence="11 12">
    <name type="scientific">Anabarilius grahami</name>
    <name type="common">Kanglang fish</name>
    <name type="synonym">Barilius grahami</name>
    <dbReference type="NCBI Taxonomy" id="495550"/>
    <lineage>
        <taxon>Eukaryota</taxon>
        <taxon>Metazoa</taxon>
        <taxon>Chordata</taxon>
        <taxon>Craniata</taxon>
        <taxon>Vertebrata</taxon>
        <taxon>Euteleostomi</taxon>
        <taxon>Actinopterygii</taxon>
        <taxon>Neopterygii</taxon>
        <taxon>Teleostei</taxon>
        <taxon>Ostariophysi</taxon>
        <taxon>Cypriniformes</taxon>
        <taxon>Xenocyprididae</taxon>
        <taxon>Xenocypridinae</taxon>
        <taxon>Xenocypridinae incertae sedis</taxon>
        <taxon>Anabarilius</taxon>
    </lineage>
</organism>
<dbReference type="SMART" id="SM00399">
    <property type="entry name" value="ZnF_C4"/>
    <property type="match status" value="1"/>
</dbReference>
<keyword evidence="7 11" id="KW-0675">Receptor</keyword>
<sequence>MVYTCHREKNCVINKVTRNRCQYCRLQKCFAVGMSKEFNITRLMRSHSSFARGRLHTPFDAGKEVPSSPEFPVFPEWLPKLSLPPPLLNPADSSALPSLVSVSPSAHPQLAPCSVEDSPPVLQSPASLDREDPPSLPPATEPRYSAPPWPIIPPAPPGSLVPPSPSWSDVTLAPAQGSCLLVASLPSVPLAPAGSAFLPAPPLSSVTLAALLSSRSLHLPQPHEPSAPCWPSGPAVSTWLLDYI</sequence>
<dbReference type="GO" id="GO:0035259">
    <property type="term" value="F:nuclear glucocorticoid receptor binding"/>
    <property type="evidence" value="ECO:0007669"/>
    <property type="project" value="TreeGrafter"/>
</dbReference>
<name>A0A3N0XT53_ANAGA</name>
<keyword evidence="1" id="KW-0479">Metal-binding</keyword>
<feature type="region of interest" description="Disordered" evidence="9">
    <location>
        <begin position="109"/>
        <end position="146"/>
    </location>
</feature>
<dbReference type="PROSITE" id="PS51030">
    <property type="entry name" value="NUCLEAR_REC_DBD_2"/>
    <property type="match status" value="1"/>
</dbReference>
<dbReference type="GO" id="GO:0000981">
    <property type="term" value="F:DNA-binding transcription factor activity, RNA polymerase II-specific"/>
    <property type="evidence" value="ECO:0007669"/>
    <property type="project" value="TreeGrafter"/>
</dbReference>
<evidence type="ECO:0000256" key="3">
    <source>
        <dbReference type="ARBA" id="ARBA00022833"/>
    </source>
</evidence>
<keyword evidence="12" id="KW-1185">Reference proteome</keyword>
<evidence type="ECO:0000256" key="1">
    <source>
        <dbReference type="ARBA" id="ARBA00022723"/>
    </source>
</evidence>
<keyword evidence="2" id="KW-0863">Zinc-finger</keyword>
<dbReference type="EMBL" id="RJVU01062051">
    <property type="protein sequence ID" value="ROJ30511.1"/>
    <property type="molecule type" value="Genomic_DNA"/>
</dbReference>
<dbReference type="GO" id="GO:0000978">
    <property type="term" value="F:RNA polymerase II cis-regulatory region sequence-specific DNA binding"/>
    <property type="evidence" value="ECO:0007669"/>
    <property type="project" value="TreeGrafter"/>
</dbReference>
<dbReference type="GO" id="GO:0005667">
    <property type="term" value="C:transcription regulator complex"/>
    <property type="evidence" value="ECO:0007669"/>
    <property type="project" value="TreeGrafter"/>
</dbReference>